<dbReference type="EMBL" id="JBEDUW010000002">
    <property type="protein sequence ID" value="KAK9943409.1"/>
    <property type="molecule type" value="Genomic_DNA"/>
</dbReference>
<gene>
    <name evidence="1" type="ORF">M0R45_009019</name>
</gene>
<evidence type="ECO:0000313" key="1">
    <source>
        <dbReference type="EMBL" id="KAK9943409.1"/>
    </source>
</evidence>
<comment type="caution">
    <text evidence="1">The sequence shown here is derived from an EMBL/GenBank/DDBJ whole genome shotgun (WGS) entry which is preliminary data.</text>
</comment>
<keyword evidence="2" id="KW-1185">Reference proteome</keyword>
<sequence length="84" mass="9029">MNSSSPARSYSATAALAVPNSLHCRDARALCPSHADDAVSTDGTVAIAVAPIQSSRRRKLPCRDLLFRPLAAPCLCLRRRTQQP</sequence>
<evidence type="ECO:0000313" key="2">
    <source>
        <dbReference type="Proteomes" id="UP001457282"/>
    </source>
</evidence>
<proteinExistence type="predicted"/>
<organism evidence="1 2">
    <name type="scientific">Rubus argutus</name>
    <name type="common">Southern blackberry</name>
    <dbReference type="NCBI Taxonomy" id="59490"/>
    <lineage>
        <taxon>Eukaryota</taxon>
        <taxon>Viridiplantae</taxon>
        <taxon>Streptophyta</taxon>
        <taxon>Embryophyta</taxon>
        <taxon>Tracheophyta</taxon>
        <taxon>Spermatophyta</taxon>
        <taxon>Magnoliopsida</taxon>
        <taxon>eudicotyledons</taxon>
        <taxon>Gunneridae</taxon>
        <taxon>Pentapetalae</taxon>
        <taxon>rosids</taxon>
        <taxon>fabids</taxon>
        <taxon>Rosales</taxon>
        <taxon>Rosaceae</taxon>
        <taxon>Rosoideae</taxon>
        <taxon>Rosoideae incertae sedis</taxon>
        <taxon>Rubus</taxon>
    </lineage>
</organism>
<protein>
    <submittedName>
        <fullName evidence="1">Uncharacterized protein</fullName>
    </submittedName>
</protein>
<reference evidence="1 2" key="1">
    <citation type="journal article" date="2023" name="G3 (Bethesda)">
        <title>A chromosome-length genome assembly and annotation of blackberry (Rubus argutus, cv. 'Hillquist').</title>
        <authorList>
            <person name="Bruna T."/>
            <person name="Aryal R."/>
            <person name="Dudchenko O."/>
            <person name="Sargent D.J."/>
            <person name="Mead D."/>
            <person name="Buti M."/>
            <person name="Cavallini A."/>
            <person name="Hytonen T."/>
            <person name="Andres J."/>
            <person name="Pham M."/>
            <person name="Weisz D."/>
            <person name="Mascagni F."/>
            <person name="Usai G."/>
            <person name="Natali L."/>
            <person name="Bassil N."/>
            <person name="Fernandez G.E."/>
            <person name="Lomsadze A."/>
            <person name="Armour M."/>
            <person name="Olukolu B."/>
            <person name="Poorten T."/>
            <person name="Britton C."/>
            <person name="Davik J."/>
            <person name="Ashrafi H."/>
            <person name="Aiden E.L."/>
            <person name="Borodovsky M."/>
            <person name="Worthington M."/>
        </authorList>
    </citation>
    <scope>NUCLEOTIDE SEQUENCE [LARGE SCALE GENOMIC DNA]</scope>
    <source>
        <strain evidence="1">PI 553951</strain>
    </source>
</reference>
<dbReference type="Proteomes" id="UP001457282">
    <property type="component" value="Unassembled WGS sequence"/>
</dbReference>
<name>A0AAW1Y5D0_RUBAR</name>
<accession>A0AAW1Y5D0</accession>
<dbReference type="AlphaFoldDB" id="A0AAW1Y5D0"/>